<reference evidence="2" key="1">
    <citation type="journal article" date="2023" name="Mol. Biol. Evol.">
        <title>Third-Generation Sequencing Reveals the Adaptive Role of the Epigenome in Three Deep-Sea Polychaetes.</title>
        <authorList>
            <person name="Perez M."/>
            <person name="Aroh O."/>
            <person name="Sun Y."/>
            <person name="Lan Y."/>
            <person name="Juniper S.K."/>
            <person name="Young C.R."/>
            <person name="Angers B."/>
            <person name="Qian P.Y."/>
        </authorList>
    </citation>
    <scope>NUCLEOTIDE SEQUENCE</scope>
    <source>
        <strain evidence="2">P08H-3</strain>
    </source>
</reference>
<sequence length="79" mass="9582">MIEFSLFQLVHKIIDKLLGRRGPLYQDYSNVWSLDEWWKVNDWFRDICRACVRQNMNKEEETKMAKFVCSVLARKLIDI</sequence>
<organism evidence="2 3">
    <name type="scientific">Paralvinella palmiformis</name>
    <dbReference type="NCBI Taxonomy" id="53620"/>
    <lineage>
        <taxon>Eukaryota</taxon>
        <taxon>Metazoa</taxon>
        <taxon>Spiralia</taxon>
        <taxon>Lophotrochozoa</taxon>
        <taxon>Annelida</taxon>
        <taxon>Polychaeta</taxon>
        <taxon>Sedentaria</taxon>
        <taxon>Canalipalpata</taxon>
        <taxon>Terebellida</taxon>
        <taxon>Terebelliformia</taxon>
        <taxon>Alvinellidae</taxon>
        <taxon>Paralvinella</taxon>
    </lineage>
</organism>
<keyword evidence="3" id="KW-1185">Reference proteome</keyword>
<dbReference type="Proteomes" id="UP001208570">
    <property type="component" value="Unassembled WGS sequence"/>
</dbReference>
<dbReference type="InterPro" id="IPR055184">
    <property type="entry name" value="COMMD8_HN"/>
</dbReference>
<dbReference type="Pfam" id="PF22838">
    <property type="entry name" value="COMMD8_HN"/>
    <property type="match status" value="1"/>
</dbReference>
<evidence type="ECO:0000259" key="1">
    <source>
        <dbReference type="Pfam" id="PF22838"/>
    </source>
</evidence>
<feature type="domain" description="COMMD8 helical N-terminal" evidence="1">
    <location>
        <begin position="8"/>
        <end position="61"/>
    </location>
</feature>
<gene>
    <name evidence="2" type="ORF">LSH36_32g23045</name>
</gene>
<name>A0AAD9K8U6_9ANNE</name>
<evidence type="ECO:0000313" key="3">
    <source>
        <dbReference type="Proteomes" id="UP001208570"/>
    </source>
</evidence>
<dbReference type="EMBL" id="JAODUP010000032">
    <property type="protein sequence ID" value="KAK2167134.1"/>
    <property type="molecule type" value="Genomic_DNA"/>
</dbReference>
<accession>A0AAD9K8U6</accession>
<proteinExistence type="predicted"/>
<dbReference type="AlphaFoldDB" id="A0AAD9K8U6"/>
<protein>
    <recommendedName>
        <fullName evidence="1">COMMD8 helical N-terminal domain-containing protein</fullName>
    </recommendedName>
</protein>
<evidence type="ECO:0000313" key="2">
    <source>
        <dbReference type="EMBL" id="KAK2167134.1"/>
    </source>
</evidence>
<comment type="caution">
    <text evidence="2">The sequence shown here is derived from an EMBL/GenBank/DDBJ whole genome shotgun (WGS) entry which is preliminary data.</text>
</comment>